<feature type="signal peptide" evidence="1">
    <location>
        <begin position="1"/>
        <end position="30"/>
    </location>
</feature>
<dbReference type="InterPro" id="IPR036116">
    <property type="entry name" value="FN3_sf"/>
</dbReference>
<keyword evidence="1" id="KW-0732">Signal</keyword>
<dbReference type="Proteomes" id="UP000007879">
    <property type="component" value="Unassembled WGS sequence"/>
</dbReference>
<evidence type="ECO:0000256" key="1">
    <source>
        <dbReference type="SAM" id="SignalP"/>
    </source>
</evidence>
<dbReference type="InParanoid" id="A0A1X7SYN7"/>
<evidence type="ECO:0000313" key="4">
    <source>
        <dbReference type="Proteomes" id="UP000007879"/>
    </source>
</evidence>
<keyword evidence="4" id="KW-1185">Reference proteome</keyword>
<organism evidence="3">
    <name type="scientific">Amphimedon queenslandica</name>
    <name type="common">Sponge</name>
    <dbReference type="NCBI Taxonomy" id="400682"/>
    <lineage>
        <taxon>Eukaryota</taxon>
        <taxon>Metazoa</taxon>
        <taxon>Porifera</taxon>
        <taxon>Demospongiae</taxon>
        <taxon>Heteroscleromorpha</taxon>
        <taxon>Haplosclerida</taxon>
        <taxon>Niphatidae</taxon>
        <taxon>Amphimedon</taxon>
    </lineage>
</organism>
<dbReference type="EnsemblMetazoa" id="XM_003391370.2">
    <property type="protein sequence ID" value="XP_003391418.2"/>
    <property type="gene ID" value="LOC100639045"/>
</dbReference>
<dbReference type="KEGG" id="aqu:100639045"/>
<sequence length="290" mass="31377">MYNSSHVSVLLPPFFGFFFLRLLFIQSTSAEITLQPVSINTTLNSTANFVCEANGDLLNFLVNNTPANEIRARGFMDDTTGISGGGSRGNLTAKAYDINNNTNISCVASTLSPPSSVTSDTVFLTIQGLLDNVGNLNHIFINGSTVLLTWTAPYTLDNVPITGYHIVNGSVNITTTNKSITLSATNPDPCILNNISVSPINDVGIGSSNNISFHYETVPLVAPNVSVIPAVNEESNITLNISINVSCNFCVMASEYIVTCFCCTYYQQDHNLGVFSIRRAMQLPNYNYIT</sequence>
<reference evidence="4" key="1">
    <citation type="journal article" date="2010" name="Nature">
        <title>The Amphimedon queenslandica genome and the evolution of animal complexity.</title>
        <authorList>
            <person name="Srivastava M."/>
            <person name="Simakov O."/>
            <person name="Chapman J."/>
            <person name="Fahey B."/>
            <person name="Gauthier M.E."/>
            <person name="Mitros T."/>
            <person name="Richards G.S."/>
            <person name="Conaco C."/>
            <person name="Dacre M."/>
            <person name="Hellsten U."/>
            <person name="Larroux C."/>
            <person name="Putnam N.H."/>
            <person name="Stanke M."/>
            <person name="Adamska M."/>
            <person name="Darling A."/>
            <person name="Degnan S.M."/>
            <person name="Oakley T.H."/>
            <person name="Plachetzki D.C."/>
            <person name="Zhai Y."/>
            <person name="Adamski M."/>
            <person name="Calcino A."/>
            <person name="Cummins S.F."/>
            <person name="Goodstein D.M."/>
            <person name="Harris C."/>
            <person name="Jackson D.J."/>
            <person name="Leys S.P."/>
            <person name="Shu S."/>
            <person name="Woodcroft B.J."/>
            <person name="Vervoort M."/>
            <person name="Kosik K.S."/>
            <person name="Manning G."/>
            <person name="Degnan B.M."/>
            <person name="Rokhsar D.S."/>
        </authorList>
    </citation>
    <scope>NUCLEOTIDE SEQUENCE [LARGE SCALE GENOMIC DNA]</scope>
</reference>
<dbReference type="SUPFAM" id="SSF49265">
    <property type="entry name" value="Fibronectin type III"/>
    <property type="match status" value="1"/>
</dbReference>
<dbReference type="AlphaFoldDB" id="A0A1X7SYN7"/>
<name>A0A1X7SYN7_AMPQE</name>
<feature type="chain" id="PRO_5013276510" description="Fibronectin type-III domain-containing protein" evidence="1">
    <location>
        <begin position="31"/>
        <end position="290"/>
    </location>
</feature>
<accession>A0A1X7SYN7</accession>
<protein>
    <recommendedName>
        <fullName evidence="2">Fibronectin type-III domain-containing protein</fullName>
    </recommendedName>
</protein>
<gene>
    <name evidence="3" type="primary">100639045</name>
</gene>
<dbReference type="InterPro" id="IPR003961">
    <property type="entry name" value="FN3_dom"/>
</dbReference>
<reference evidence="3" key="2">
    <citation type="submission" date="2017-05" db="UniProtKB">
        <authorList>
            <consortium name="EnsemblMetazoa"/>
        </authorList>
    </citation>
    <scope>IDENTIFICATION</scope>
</reference>
<dbReference type="EnsemblMetazoa" id="Aqu2.1.07261_001">
    <property type="protein sequence ID" value="Aqu2.1.07261_001"/>
    <property type="gene ID" value="Aqu2.1.07261"/>
</dbReference>
<dbReference type="PROSITE" id="PS50853">
    <property type="entry name" value="FN3"/>
    <property type="match status" value="1"/>
</dbReference>
<evidence type="ECO:0000259" key="2">
    <source>
        <dbReference type="PROSITE" id="PS50853"/>
    </source>
</evidence>
<proteinExistence type="predicted"/>
<evidence type="ECO:0000313" key="3">
    <source>
        <dbReference type="EnsemblMetazoa" id="Aqu2.1.07261_001"/>
    </source>
</evidence>
<feature type="domain" description="Fibronectin type-III" evidence="2">
    <location>
        <begin position="132"/>
        <end position="220"/>
    </location>
</feature>